<protein>
    <submittedName>
        <fullName evidence="5">Retrovirus-related pol polyprotein from transposon TNT 1-94</fullName>
    </submittedName>
</protein>
<keyword evidence="1" id="KW-0175">Coiled coil</keyword>
<accession>A0ABQ5GUS4</accession>
<evidence type="ECO:0000256" key="2">
    <source>
        <dbReference type="SAM" id="MobiDB-lite"/>
    </source>
</evidence>
<proteinExistence type="predicted"/>
<dbReference type="EMBL" id="BQNB010018862">
    <property type="protein sequence ID" value="GJT79054.1"/>
    <property type="molecule type" value="Genomic_DNA"/>
</dbReference>
<dbReference type="InterPro" id="IPR025724">
    <property type="entry name" value="GAG-pre-integrase_dom"/>
</dbReference>
<feature type="domain" description="GAG-pre-integrase" evidence="3">
    <location>
        <begin position="760"/>
        <end position="832"/>
    </location>
</feature>
<dbReference type="Pfam" id="PF22936">
    <property type="entry name" value="Pol_BBD"/>
    <property type="match status" value="1"/>
</dbReference>
<keyword evidence="6" id="KW-1185">Reference proteome</keyword>
<gene>
    <name evidence="5" type="ORF">Tco_1045779</name>
</gene>
<reference evidence="5" key="1">
    <citation type="journal article" date="2022" name="Int. J. Mol. Sci.">
        <title>Draft Genome of Tanacetum Coccineum: Genomic Comparison of Closely Related Tanacetum-Family Plants.</title>
        <authorList>
            <person name="Yamashiro T."/>
            <person name="Shiraishi A."/>
            <person name="Nakayama K."/>
            <person name="Satake H."/>
        </authorList>
    </citation>
    <scope>NUCLEOTIDE SEQUENCE</scope>
</reference>
<reference evidence="5" key="2">
    <citation type="submission" date="2022-01" db="EMBL/GenBank/DDBJ databases">
        <authorList>
            <person name="Yamashiro T."/>
            <person name="Shiraishi A."/>
            <person name="Satake H."/>
            <person name="Nakayama K."/>
        </authorList>
    </citation>
    <scope>NUCLEOTIDE SEQUENCE</scope>
</reference>
<feature type="region of interest" description="Disordered" evidence="2">
    <location>
        <begin position="512"/>
        <end position="540"/>
    </location>
</feature>
<evidence type="ECO:0000259" key="3">
    <source>
        <dbReference type="Pfam" id="PF13976"/>
    </source>
</evidence>
<sequence>MAALYAYDTVSSHCLAVPVFNQGDDLIAYLNKAMAFLTAITSSRANVSGMRGNNLGNGKVLNEEELEFLADPGVAEGPVTQTVITQNAAYQADNLDAYDSDCDDFSTAKVVLMANLSSYGSDVLSEVPHSENTHTDMLNQSVQEMSYYEQTHLVNYPENEITSDSNIIPYSQYLFETQNADVQDTNSFAQQDAMILSVFEQLSNQVTNCNKVNKDNLIANESLYAELERYKERIKLLEERQNVDLKIALKKKVKELDNIVCKMGQSVQSKAQQIRPMLYDGNVIAKETNVISIADSEETLMLEKESRSKMLLKQNFGKRFVPQQELSDEQALQPNTDQSASLPVKIEAPRELPKMEVVVQQYHVDKQCFEIQKKQFLIKNDRLLDQIISQDIVNIIVNSLLDINTSVNENSSVAMNDSVKYVEMCNKCLELKAELIKQHNMAKEHAESLVTQLNQKSVEITDLNAQLQEKVFIITTLKNDLRKFKGKYIVDNAAQASNATTIALGMYKLDPSKRSTKSTGQSLQTKHKNDNLQISSSTRRRYKVEDPSRYSMFDARHELCFLEFVSDMNASSKSKSVKKAKKKEEWKPTRKVFTKIGYNWRPTGRTFTLVGNACPLTRITATNKVPFREPIPLEVVAQESVVTKVYTRRPKVVQIVLWYLDSGCSKHMTGDRSQLTNFVHKFLGTVKFGNDQIAKIMGYGDYQIGNITISRVYYVEGLGHNLFSVGQFCDSDLEVAFRKHTCFVRNLEGVDLLSGSQETNLYTLSIGDMMASSPICLLSKASKTKSWLWHRRLSHLNFGAINHLAKNGLVRGLPKLKFEKDHLCSACAMGKSKKQSHKPKSEDTNQEKLYLLHMDCKT</sequence>
<dbReference type="Proteomes" id="UP001151760">
    <property type="component" value="Unassembled WGS sequence"/>
</dbReference>
<feature type="coiled-coil region" evidence="1">
    <location>
        <begin position="436"/>
        <end position="470"/>
    </location>
</feature>
<dbReference type="Pfam" id="PF13976">
    <property type="entry name" value="gag_pre-integrs"/>
    <property type="match status" value="1"/>
</dbReference>
<organism evidence="5 6">
    <name type="scientific">Tanacetum coccineum</name>
    <dbReference type="NCBI Taxonomy" id="301880"/>
    <lineage>
        <taxon>Eukaryota</taxon>
        <taxon>Viridiplantae</taxon>
        <taxon>Streptophyta</taxon>
        <taxon>Embryophyta</taxon>
        <taxon>Tracheophyta</taxon>
        <taxon>Spermatophyta</taxon>
        <taxon>Magnoliopsida</taxon>
        <taxon>eudicotyledons</taxon>
        <taxon>Gunneridae</taxon>
        <taxon>Pentapetalae</taxon>
        <taxon>asterids</taxon>
        <taxon>campanulids</taxon>
        <taxon>Asterales</taxon>
        <taxon>Asteraceae</taxon>
        <taxon>Asteroideae</taxon>
        <taxon>Anthemideae</taxon>
        <taxon>Anthemidinae</taxon>
        <taxon>Tanacetum</taxon>
    </lineage>
</organism>
<evidence type="ECO:0000256" key="1">
    <source>
        <dbReference type="SAM" id="Coils"/>
    </source>
</evidence>
<evidence type="ECO:0000313" key="6">
    <source>
        <dbReference type="Proteomes" id="UP001151760"/>
    </source>
</evidence>
<evidence type="ECO:0000313" key="5">
    <source>
        <dbReference type="EMBL" id="GJT79054.1"/>
    </source>
</evidence>
<name>A0ABQ5GUS4_9ASTR</name>
<feature type="domain" description="Retrovirus-related Pol polyprotein from transposon TNT 1-94-like beta-barrel" evidence="4">
    <location>
        <begin position="658"/>
        <end position="730"/>
    </location>
</feature>
<dbReference type="InterPro" id="IPR054722">
    <property type="entry name" value="PolX-like_BBD"/>
</dbReference>
<evidence type="ECO:0000259" key="4">
    <source>
        <dbReference type="Pfam" id="PF22936"/>
    </source>
</evidence>
<comment type="caution">
    <text evidence="5">The sequence shown here is derived from an EMBL/GenBank/DDBJ whole genome shotgun (WGS) entry which is preliminary data.</text>
</comment>